<name>X1CJR0_9ZZZZ</name>
<dbReference type="GO" id="GO:0016747">
    <property type="term" value="F:acyltransferase activity, transferring groups other than amino-acyl groups"/>
    <property type="evidence" value="ECO:0007669"/>
    <property type="project" value="InterPro"/>
</dbReference>
<proteinExistence type="predicted"/>
<reference evidence="2" key="1">
    <citation type="journal article" date="2014" name="Front. Microbiol.">
        <title>High frequency of phylogenetically diverse reductive dehalogenase-homologous genes in deep subseafloor sedimentary metagenomes.</title>
        <authorList>
            <person name="Kawai M."/>
            <person name="Futagami T."/>
            <person name="Toyoda A."/>
            <person name="Takaki Y."/>
            <person name="Nishi S."/>
            <person name="Hori S."/>
            <person name="Arai W."/>
            <person name="Tsubouchi T."/>
            <person name="Morono Y."/>
            <person name="Uchiyama I."/>
            <person name="Ito T."/>
            <person name="Fujiyama A."/>
            <person name="Inagaki F."/>
            <person name="Takami H."/>
        </authorList>
    </citation>
    <scope>NUCLEOTIDE SEQUENCE</scope>
    <source>
        <strain evidence="2">Expedition CK06-06</strain>
    </source>
</reference>
<feature type="domain" description="N-acetyltransferase" evidence="1">
    <location>
        <begin position="81"/>
        <end position="142"/>
    </location>
</feature>
<dbReference type="InterPro" id="IPR000182">
    <property type="entry name" value="GNAT_dom"/>
</dbReference>
<dbReference type="SUPFAM" id="SSF55729">
    <property type="entry name" value="Acyl-CoA N-acyltransferases (Nat)"/>
    <property type="match status" value="1"/>
</dbReference>
<evidence type="ECO:0000313" key="2">
    <source>
        <dbReference type="EMBL" id="GAG93282.1"/>
    </source>
</evidence>
<dbReference type="Pfam" id="PF00583">
    <property type="entry name" value="Acetyltransf_1"/>
    <property type="match status" value="1"/>
</dbReference>
<evidence type="ECO:0000259" key="1">
    <source>
        <dbReference type="Pfam" id="PF00583"/>
    </source>
</evidence>
<dbReference type="AlphaFoldDB" id="X1CJR0"/>
<dbReference type="EMBL" id="BART01020868">
    <property type="protein sequence ID" value="GAG93282.1"/>
    <property type="molecule type" value="Genomic_DNA"/>
</dbReference>
<sequence>MITQETISYPIIPYKRLSPKSVDEFLDIFEDVLDLNLEKGMELDFTIDSKLGSDKISPTLFLAKPKDAVEIATICKEVYEGSYPYKEIEDPDEVKKMIESPEHHFILFKIEEDIVGCFRCALDFEHHKGYTGGFMVRQEYQGIIDVTKSIIGSYTWMWSTYKDEILMWYCENRTAHAASQYITSVCGINTVAFFPNKDIFFNRVESDVMGVVFREKALREYRGAQTPQ</sequence>
<comment type="caution">
    <text evidence="2">The sequence shown here is derived from an EMBL/GenBank/DDBJ whole genome shotgun (WGS) entry which is preliminary data.</text>
</comment>
<dbReference type="InterPro" id="IPR016181">
    <property type="entry name" value="Acyl_CoA_acyltransferase"/>
</dbReference>
<protein>
    <recommendedName>
        <fullName evidence="1">N-acetyltransferase domain-containing protein</fullName>
    </recommendedName>
</protein>
<dbReference type="Gene3D" id="3.40.630.30">
    <property type="match status" value="1"/>
</dbReference>
<feature type="non-terminal residue" evidence="2">
    <location>
        <position position="228"/>
    </location>
</feature>
<accession>X1CJR0</accession>
<organism evidence="2">
    <name type="scientific">marine sediment metagenome</name>
    <dbReference type="NCBI Taxonomy" id="412755"/>
    <lineage>
        <taxon>unclassified sequences</taxon>
        <taxon>metagenomes</taxon>
        <taxon>ecological metagenomes</taxon>
    </lineage>
</organism>
<gene>
    <name evidence="2" type="ORF">S01H4_38664</name>
</gene>